<keyword evidence="3" id="KW-1185">Reference proteome</keyword>
<reference evidence="2" key="1">
    <citation type="submission" date="2021-03" db="EMBL/GenBank/DDBJ databases">
        <title>Draft genome sequence of rust myrtle Austropuccinia psidii MF-1, a brazilian biotype.</title>
        <authorList>
            <person name="Quecine M.C."/>
            <person name="Pachon D.M.R."/>
            <person name="Bonatelli M.L."/>
            <person name="Correr F.H."/>
            <person name="Franceschini L.M."/>
            <person name="Leite T.F."/>
            <person name="Margarido G.R.A."/>
            <person name="Almeida C.A."/>
            <person name="Ferrarezi J.A."/>
            <person name="Labate C.A."/>
        </authorList>
    </citation>
    <scope>NUCLEOTIDE SEQUENCE</scope>
    <source>
        <strain evidence="2">MF-1</strain>
    </source>
</reference>
<evidence type="ECO:0000313" key="2">
    <source>
        <dbReference type="EMBL" id="MBW0570275.1"/>
    </source>
</evidence>
<evidence type="ECO:0000313" key="3">
    <source>
        <dbReference type="Proteomes" id="UP000765509"/>
    </source>
</evidence>
<feature type="compositionally biased region" description="Polar residues" evidence="1">
    <location>
        <begin position="123"/>
        <end position="134"/>
    </location>
</feature>
<gene>
    <name evidence="2" type="ORF">O181_109990</name>
</gene>
<dbReference type="EMBL" id="AVOT02085936">
    <property type="protein sequence ID" value="MBW0570275.1"/>
    <property type="molecule type" value="Genomic_DNA"/>
</dbReference>
<accession>A0A9Q3PR28</accession>
<proteinExistence type="predicted"/>
<protein>
    <submittedName>
        <fullName evidence="2">Uncharacterized protein</fullName>
    </submittedName>
</protein>
<organism evidence="2 3">
    <name type="scientific">Austropuccinia psidii MF-1</name>
    <dbReference type="NCBI Taxonomy" id="1389203"/>
    <lineage>
        <taxon>Eukaryota</taxon>
        <taxon>Fungi</taxon>
        <taxon>Dikarya</taxon>
        <taxon>Basidiomycota</taxon>
        <taxon>Pucciniomycotina</taxon>
        <taxon>Pucciniomycetes</taxon>
        <taxon>Pucciniales</taxon>
        <taxon>Sphaerophragmiaceae</taxon>
        <taxon>Austropuccinia</taxon>
    </lineage>
</organism>
<name>A0A9Q3PR28_9BASI</name>
<dbReference type="AlphaFoldDB" id="A0A9Q3PR28"/>
<comment type="caution">
    <text evidence="2">The sequence shown here is derived from an EMBL/GenBank/DDBJ whole genome shotgun (WGS) entry which is preliminary data.</text>
</comment>
<feature type="region of interest" description="Disordered" evidence="1">
    <location>
        <begin position="82"/>
        <end position="134"/>
    </location>
</feature>
<evidence type="ECO:0000256" key="1">
    <source>
        <dbReference type="SAM" id="MobiDB-lite"/>
    </source>
</evidence>
<sequence length="134" mass="14486">MANWIPFTGHILQPFSLLANSPPHQPPGQYLCFGPEGSLAPLAITRAFGPTPLIMGSMAPFGLHPMRSRGHSTIPQVQVGLKPQVDPHEPNFDPKISTIQNGQKRTPGPKLATSNPWPLATTKGHQLRSSKAFP</sequence>
<dbReference type="Proteomes" id="UP000765509">
    <property type="component" value="Unassembled WGS sequence"/>
</dbReference>